<accession>A0A665THN8</accession>
<evidence type="ECO:0000256" key="4">
    <source>
        <dbReference type="ARBA" id="ARBA00023136"/>
    </source>
</evidence>
<feature type="domain" description="Ig-like" evidence="9">
    <location>
        <begin position="23"/>
        <end position="110"/>
    </location>
</feature>
<evidence type="ECO:0000313" key="11">
    <source>
        <dbReference type="Proteomes" id="UP000472264"/>
    </source>
</evidence>
<feature type="domain" description="Ig-like" evidence="9">
    <location>
        <begin position="228"/>
        <end position="316"/>
    </location>
</feature>
<dbReference type="Pfam" id="PF07679">
    <property type="entry name" value="I-set"/>
    <property type="match status" value="2"/>
</dbReference>
<evidence type="ECO:0000259" key="9">
    <source>
        <dbReference type="PROSITE" id="PS50835"/>
    </source>
</evidence>
<proteinExistence type="predicted"/>
<keyword evidence="3" id="KW-0677">Repeat</keyword>
<keyword evidence="8" id="KW-0732">Signal</keyword>
<reference evidence="10" key="2">
    <citation type="submission" date="2025-08" db="UniProtKB">
        <authorList>
            <consortium name="Ensembl"/>
        </authorList>
    </citation>
    <scope>IDENTIFICATION</scope>
</reference>
<dbReference type="InterPro" id="IPR003599">
    <property type="entry name" value="Ig_sub"/>
</dbReference>
<dbReference type="PROSITE" id="PS50835">
    <property type="entry name" value="IG_LIKE"/>
    <property type="match status" value="5"/>
</dbReference>
<dbReference type="InterPro" id="IPR003598">
    <property type="entry name" value="Ig_sub2"/>
</dbReference>
<comment type="subcellular location">
    <subcellularLocation>
        <location evidence="1">Cell membrane</location>
    </subcellularLocation>
</comment>
<dbReference type="GO" id="GO:0007411">
    <property type="term" value="P:axon guidance"/>
    <property type="evidence" value="ECO:0007669"/>
    <property type="project" value="TreeGrafter"/>
</dbReference>
<dbReference type="InterPro" id="IPR036179">
    <property type="entry name" value="Ig-like_dom_sf"/>
</dbReference>
<evidence type="ECO:0000256" key="7">
    <source>
        <dbReference type="ARBA" id="ARBA00023319"/>
    </source>
</evidence>
<sequence>MFTLWCLCLSCVSIHPSAVPQPPTITLQSPKDYIFDPRENIVIHCEAKGKPNPSFSWTRNGTHFDVEKDSKVLMRPGSGTLVIDISGERADAYEGTYQCTAHNDHGTAVSNNIIIRQSRSPLWSKERNEAITVQMGVSLVLQCRPPAGLPPPVIFWMDNSKMLPLDQRVSQALNGDLYFSNVLPEDTRSDYICYARFPHTQTIQQKQPISVTLNASQRNHKPEGERRPGFMMPLGATSSKMVLRGETLELECIAEGLPTPAISWKKDGGELPNSRMSLRDFKKMLKISDVNEADAGDYRCTATNNLGTAHHIIKVVVKAAPFWVSAPRNLILAPNETGILTCRVNGEPKPKISWFVNGIPIENAPEDHSRKVEGDTVILSNVQTGSSAVYQCNASNEFGYLMANAFVNVLAEEPRVLTPSNQVYQVITNNPALLHCASFGSPIPTITW</sequence>
<feature type="domain" description="Ig-like" evidence="9">
    <location>
        <begin position="121"/>
        <end position="210"/>
    </location>
</feature>
<feature type="domain" description="Ig-like" evidence="9">
    <location>
        <begin position="321"/>
        <end position="408"/>
    </location>
</feature>
<dbReference type="SMART" id="SM00409">
    <property type="entry name" value="IG"/>
    <property type="match status" value="4"/>
</dbReference>
<evidence type="ECO:0000256" key="3">
    <source>
        <dbReference type="ARBA" id="ARBA00022737"/>
    </source>
</evidence>
<dbReference type="Pfam" id="PF13927">
    <property type="entry name" value="Ig_3"/>
    <property type="match status" value="1"/>
</dbReference>
<dbReference type="InterPro" id="IPR007110">
    <property type="entry name" value="Ig-like_dom"/>
</dbReference>
<keyword evidence="6" id="KW-0325">Glycoprotein</keyword>
<name>A0A665THN8_ECHNA</name>
<dbReference type="InterPro" id="IPR013783">
    <property type="entry name" value="Ig-like_fold"/>
</dbReference>
<dbReference type="Ensembl" id="ENSENLT00000009820.1">
    <property type="protein sequence ID" value="ENSENLP00000009374.1"/>
    <property type="gene ID" value="ENSENLG00000004504.1"/>
</dbReference>
<dbReference type="GO" id="GO:0005886">
    <property type="term" value="C:plasma membrane"/>
    <property type="evidence" value="ECO:0007669"/>
    <property type="project" value="UniProtKB-SubCell"/>
</dbReference>
<dbReference type="InterPro" id="IPR013098">
    <property type="entry name" value="Ig_I-set"/>
</dbReference>
<evidence type="ECO:0000256" key="2">
    <source>
        <dbReference type="ARBA" id="ARBA00022475"/>
    </source>
</evidence>
<dbReference type="Gene3D" id="2.60.40.10">
    <property type="entry name" value="Immunoglobulins"/>
    <property type="match status" value="4"/>
</dbReference>
<protein>
    <submittedName>
        <fullName evidence="10">Neuronal cell adhesion molecule a</fullName>
    </submittedName>
</protein>
<reference evidence="10" key="3">
    <citation type="submission" date="2025-09" db="UniProtKB">
        <authorList>
            <consortium name="Ensembl"/>
        </authorList>
    </citation>
    <scope>IDENTIFICATION</scope>
</reference>
<reference evidence="10" key="1">
    <citation type="submission" date="2021-04" db="EMBL/GenBank/DDBJ databases">
        <authorList>
            <consortium name="Wellcome Sanger Institute Data Sharing"/>
        </authorList>
    </citation>
    <scope>NUCLEOTIDE SEQUENCE [LARGE SCALE GENOMIC DNA]</scope>
</reference>
<dbReference type="FunFam" id="2.60.40.10:FF:000114">
    <property type="entry name" value="Neuronal cell adhesion molecule"/>
    <property type="match status" value="1"/>
</dbReference>
<feature type="domain" description="Ig-like" evidence="9">
    <location>
        <begin position="414"/>
        <end position="448"/>
    </location>
</feature>
<dbReference type="PANTHER" id="PTHR44170:SF15">
    <property type="entry name" value="NEURONAL CELL ADHESION MOLECULE"/>
    <property type="match status" value="1"/>
</dbReference>
<feature type="signal peptide" evidence="8">
    <location>
        <begin position="1"/>
        <end position="20"/>
    </location>
</feature>
<organism evidence="10 11">
    <name type="scientific">Echeneis naucrates</name>
    <name type="common">Live sharksucker</name>
    <dbReference type="NCBI Taxonomy" id="173247"/>
    <lineage>
        <taxon>Eukaryota</taxon>
        <taxon>Metazoa</taxon>
        <taxon>Chordata</taxon>
        <taxon>Craniata</taxon>
        <taxon>Vertebrata</taxon>
        <taxon>Euteleostomi</taxon>
        <taxon>Actinopterygii</taxon>
        <taxon>Neopterygii</taxon>
        <taxon>Teleostei</taxon>
        <taxon>Neoteleostei</taxon>
        <taxon>Acanthomorphata</taxon>
        <taxon>Carangaria</taxon>
        <taxon>Carangiformes</taxon>
        <taxon>Echeneidae</taxon>
        <taxon>Echeneis</taxon>
    </lineage>
</organism>
<dbReference type="GO" id="GO:0007420">
    <property type="term" value="P:brain development"/>
    <property type="evidence" value="ECO:0007669"/>
    <property type="project" value="TreeGrafter"/>
</dbReference>
<feature type="chain" id="PRO_5025437735" evidence="8">
    <location>
        <begin position="21"/>
        <end position="448"/>
    </location>
</feature>
<dbReference type="FunFam" id="2.60.40.10:FF:000038">
    <property type="entry name" value="Neuronal cell adhesion molecule"/>
    <property type="match status" value="1"/>
</dbReference>
<evidence type="ECO:0000256" key="1">
    <source>
        <dbReference type="ARBA" id="ARBA00004236"/>
    </source>
</evidence>
<dbReference type="SUPFAM" id="SSF48726">
    <property type="entry name" value="Immunoglobulin"/>
    <property type="match status" value="4"/>
</dbReference>
<dbReference type="AlphaFoldDB" id="A0A665THN8"/>
<dbReference type="Proteomes" id="UP000472264">
    <property type="component" value="Chromosome 23"/>
</dbReference>
<evidence type="ECO:0000256" key="5">
    <source>
        <dbReference type="ARBA" id="ARBA00023157"/>
    </source>
</evidence>
<evidence type="ECO:0000256" key="6">
    <source>
        <dbReference type="ARBA" id="ARBA00023180"/>
    </source>
</evidence>
<dbReference type="FunFam" id="2.60.40.10:FF:000078">
    <property type="entry name" value="Neuronal cell adhesion molecule"/>
    <property type="match status" value="1"/>
</dbReference>
<dbReference type="FunFam" id="2.60.40.10:FF:000005">
    <property type="entry name" value="Neuronal cell adhesion molecule"/>
    <property type="match status" value="1"/>
</dbReference>
<dbReference type="PANTHER" id="PTHR44170">
    <property type="entry name" value="PROTEIN SIDEKICK"/>
    <property type="match status" value="1"/>
</dbReference>
<dbReference type="PIRSF" id="PIRSF000615">
    <property type="entry name" value="TyrPK_CSF1-R"/>
    <property type="match status" value="1"/>
</dbReference>
<evidence type="ECO:0000256" key="8">
    <source>
        <dbReference type="SAM" id="SignalP"/>
    </source>
</evidence>
<dbReference type="SMART" id="SM00408">
    <property type="entry name" value="IGc2"/>
    <property type="match status" value="4"/>
</dbReference>
<keyword evidence="4" id="KW-0472">Membrane</keyword>
<keyword evidence="2" id="KW-1003">Cell membrane</keyword>
<keyword evidence="5" id="KW-1015">Disulfide bond</keyword>
<keyword evidence="7" id="KW-0393">Immunoglobulin domain</keyword>
<keyword evidence="11" id="KW-1185">Reference proteome</keyword>
<dbReference type="GO" id="GO:0030424">
    <property type="term" value="C:axon"/>
    <property type="evidence" value="ECO:0007669"/>
    <property type="project" value="TreeGrafter"/>
</dbReference>
<evidence type="ECO:0000313" key="10">
    <source>
        <dbReference type="Ensembl" id="ENSENLP00000009374.1"/>
    </source>
</evidence>
<dbReference type="GO" id="GO:0098632">
    <property type="term" value="F:cell-cell adhesion mediator activity"/>
    <property type="evidence" value="ECO:0007669"/>
    <property type="project" value="TreeGrafter"/>
</dbReference>